<protein>
    <submittedName>
        <fullName evidence="2">Uncharacterized protein</fullName>
    </submittedName>
</protein>
<dbReference type="Proteomes" id="UP001465976">
    <property type="component" value="Unassembled WGS sequence"/>
</dbReference>
<evidence type="ECO:0000313" key="2">
    <source>
        <dbReference type="EMBL" id="KAL0574467.1"/>
    </source>
</evidence>
<dbReference type="EMBL" id="JBAHYK010000394">
    <property type="protein sequence ID" value="KAL0574467.1"/>
    <property type="molecule type" value="Genomic_DNA"/>
</dbReference>
<comment type="caution">
    <text evidence="2">The sequence shown here is derived from an EMBL/GenBank/DDBJ whole genome shotgun (WGS) entry which is preliminary data.</text>
</comment>
<sequence>MVARAMRRRIKGPATTISTAFAMFSLPNANSFVVLNLDPVATVEHLDNPELTEACKKLDTRRYVAYVGDRCQPFFLKSEPYHSYEFFFVYQGLKPVGDSQGQQTDPSWCLPVLPNTSHPLSREPAEPTRPLPWADCFISPFVCTEARCRTFACEEKPASVNEFTHAERVRVGQVMDADIETHRSKFSPSELDLLDAADIQSDDESVYYNASSRDLNSTAEDSFDYTPSCHEKDLVEVVAVKEERVSSEHPEGGPEAECKQEDSTTADVPLADFQHLLPIVGEDSCNLLEEVIMELDRRKEAGKDDIPQQSALALHPSQIQLYDPAMINRPVVKVSFDLNEAGVELNDPADFFREVAALKQLKTEFETRRRQREIEEARRVDEEYFANMLSVPEVESIRRRIRAKSSKLFSKAKEGFKAVLAKMLCL</sequence>
<evidence type="ECO:0000313" key="3">
    <source>
        <dbReference type="Proteomes" id="UP001465976"/>
    </source>
</evidence>
<proteinExistence type="predicted"/>
<keyword evidence="3" id="KW-1185">Reference proteome</keyword>
<gene>
    <name evidence="2" type="ORF">V5O48_007481</name>
</gene>
<reference evidence="2 3" key="1">
    <citation type="submission" date="2024-02" db="EMBL/GenBank/DDBJ databases">
        <title>A draft genome for the cacao thread blight pathogen Marasmius crinis-equi.</title>
        <authorList>
            <person name="Cohen S.P."/>
            <person name="Baruah I.K."/>
            <person name="Amoako-Attah I."/>
            <person name="Bukari Y."/>
            <person name="Meinhardt L.W."/>
            <person name="Bailey B.A."/>
        </authorList>
    </citation>
    <scope>NUCLEOTIDE SEQUENCE [LARGE SCALE GENOMIC DNA]</scope>
    <source>
        <strain evidence="2 3">GH-76</strain>
    </source>
</reference>
<feature type="region of interest" description="Disordered" evidence="1">
    <location>
        <begin position="243"/>
        <end position="262"/>
    </location>
</feature>
<name>A0ABR3FGJ0_9AGAR</name>
<organism evidence="2 3">
    <name type="scientific">Marasmius crinis-equi</name>
    <dbReference type="NCBI Taxonomy" id="585013"/>
    <lineage>
        <taxon>Eukaryota</taxon>
        <taxon>Fungi</taxon>
        <taxon>Dikarya</taxon>
        <taxon>Basidiomycota</taxon>
        <taxon>Agaricomycotina</taxon>
        <taxon>Agaricomycetes</taxon>
        <taxon>Agaricomycetidae</taxon>
        <taxon>Agaricales</taxon>
        <taxon>Marasmiineae</taxon>
        <taxon>Marasmiaceae</taxon>
        <taxon>Marasmius</taxon>
    </lineage>
</organism>
<accession>A0ABR3FGJ0</accession>
<evidence type="ECO:0000256" key="1">
    <source>
        <dbReference type="SAM" id="MobiDB-lite"/>
    </source>
</evidence>